<dbReference type="SUPFAM" id="SSF56112">
    <property type="entry name" value="Protein kinase-like (PK-like)"/>
    <property type="match status" value="1"/>
</dbReference>
<feature type="region of interest" description="Disordered" evidence="2">
    <location>
        <begin position="154"/>
        <end position="177"/>
    </location>
</feature>
<dbReference type="AlphaFoldDB" id="A0A9X0D7B8"/>
<feature type="compositionally biased region" description="Basic and acidic residues" evidence="2">
    <location>
        <begin position="1"/>
        <end position="18"/>
    </location>
</feature>
<feature type="region of interest" description="Disordered" evidence="2">
    <location>
        <begin position="83"/>
        <end position="116"/>
    </location>
</feature>
<keyword evidence="4" id="KW-1185">Reference proteome</keyword>
<keyword evidence="1" id="KW-0067">ATP-binding</keyword>
<sequence length="324" mass="38002">MEGEIAARHDTGRARRTTESTQKTFVVADRRADCKDAYFDCDDFDYDSADKLMIMDGEAKRLLKIASLEERYESFRKSQRSAEEQYELEVLREDSDFGKEENEEENQPGETRSSLQRRLREMEQTLTHVKELREKELEEFDLYAQLKQKDKQVENAQRQLREREQQLRKKGEQEENLQRQLKEMEQQLTNLQGRFREKEEQNAKLEGQLRAKERELNEHEIALKTALLILGDPQPAQPAQPAQRQQSPDWFIPGDQIQLTDKELGRGGWGKVVEGKYCGCAVAVKQPIHELIISSYNQNLFEREMDIASRCRHPCLFAVHRSNK</sequence>
<comment type="caution">
    <text evidence="3">The sequence shown here is derived from an EMBL/GenBank/DDBJ whole genome shotgun (WGS) entry which is preliminary data.</text>
</comment>
<feature type="compositionally biased region" description="Basic and acidic residues" evidence="2">
    <location>
        <begin position="83"/>
        <end position="100"/>
    </location>
</feature>
<organism evidence="3 4">
    <name type="scientific">Desmophyllum pertusum</name>
    <dbReference type="NCBI Taxonomy" id="174260"/>
    <lineage>
        <taxon>Eukaryota</taxon>
        <taxon>Metazoa</taxon>
        <taxon>Cnidaria</taxon>
        <taxon>Anthozoa</taxon>
        <taxon>Hexacorallia</taxon>
        <taxon>Scleractinia</taxon>
        <taxon>Caryophylliina</taxon>
        <taxon>Caryophylliidae</taxon>
        <taxon>Desmophyllum</taxon>
    </lineage>
</organism>
<evidence type="ECO:0000313" key="4">
    <source>
        <dbReference type="Proteomes" id="UP001163046"/>
    </source>
</evidence>
<feature type="region of interest" description="Disordered" evidence="2">
    <location>
        <begin position="1"/>
        <end position="22"/>
    </location>
</feature>
<proteinExistence type="predicted"/>
<dbReference type="InterPro" id="IPR017441">
    <property type="entry name" value="Protein_kinase_ATP_BS"/>
</dbReference>
<evidence type="ECO:0000256" key="2">
    <source>
        <dbReference type="SAM" id="MobiDB-lite"/>
    </source>
</evidence>
<evidence type="ECO:0008006" key="5">
    <source>
        <dbReference type="Google" id="ProtNLM"/>
    </source>
</evidence>
<gene>
    <name evidence="3" type="ORF">OS493_038926</name>
</gene>
<dbReference type="EMBL" id="MU825529">
    <property type="protein sequence ID" value="KAJ7388258.1"/>
    <property type="molecule type" value="Genomic_DNA"/>
</dbReference>
<dbReference type="OrthoDB" id="4062651at2759"/>
<dbReference type="Gene3D" id="3.30.200.20">
    <property type="entry name" value="Phosphorylase Kinase, domain 1"/>
    <property type="match status" value="1"/>
</dbReference>
<feature type="binding site" evidence="1">
    <location>
        <position position="285"/>
    </location>
    <ligand>
        <name>ATP</name>
        <dbReference type="ChEBI" id="CHEBI:30616"/>
    </ligand>
</feature>
<protein>
    <recommendedName>
        <fullName evidence="5">Protein kinase domain-containing protein</fullName>
    </recommendedName>
</protein>
<dbReference type="GO" id="GO:0005524">
    <property type="term" value="F:ATP binding"/>
    <property type="evidence" value="ECO:0007669"/>
    <property type="project" value="UniProtKB-UniRule"/>
</dbReference>
<dbReference type="Proteomes" id="UP001163046">
    <property type="component" value="Unassembled WGS sequence"/>
</dbReference>
<keyword evidence="1" id="KW-0547">Nucleotide-binding</keyword>
<dbReference type="PROSITE" id="PS00107">
    <property type="entry name" value="PROTEIN_KINASE_ATP"/>
    <property type="match status" value="1"/>
</dbReference>
<name>A0A9X0D7B8_9CNID</name>
<reference evidence="3" key="1">
    <citation type="submission" date="2023-01" db="EMBL/GenBank/DDBJ databases">
        <title>Genome assembly of the deep-sea coral Lophelia pertusa.</title>
        <authorList>
            <person name="Herrera S."/>
            <person name="Cordes E."/>
        </authorList>
    </citation>
    <scope>NUCLEOTIDE SEQUENCE</scope>
    <source>
        <strain evidence="3">USNM1676648</strain>
        <tissue evidence="3">Polyp</tissue>
    </source>
</reference>
<accession>A0A9X0D7B8</accession>
<evidence type="ECO:0000256" key="1">
    <source>
        <dbReference type="PROSITE-ProRule" id="PRU10141"/>
    </source>
</evidence>
<dbReference type="InterPro" id="IPR011009">
    <property type="entry name" value="Kinase-like_dom_sf"/>
</dbReference>
<evidence type="ECO:0000313" key="3">
    <source>
        <dbReference type="EMBL" id="KAJ7388258.1"/>
    </source>
</evidence>